<gene>
    <name evidence="5" type="ORF">GCM10023153_24950</name>
</gene>
<dbReference type="PIRSF" id="PIRSF004848">
    <property type="entry name" value="YBL036c_PLPDEIII"/>
    <property type="match status" value="1"/>
</dbReference>
<sequence length="248" mass="26044">MIPDGSVTPGGSADTHDLERRRRDLELNLSAVHDRIERARRDAGRTDELTLVVVTKFFPASDVDLLAGLGVTDIGESRDQEATAKLESLARRADLRVHFIGQLQSNKAGSVARYADVVQSVDRAKVVRALDRGACAAGRVLDVTVQVALADGGGRGGVPVDQAEALADAVAGSTSLRLRGVMAVAPLGGDQHPAFARLREVSDGIRTSHPDATWISAGMSGDLEAAVAHGATHLRVGSAILGSRLSHR</sequence>
<comment type="caution">
    <text evidence="5">The sequence shown here is derived from an EMBL/GenBank/DDBJ whole genome shotgun (WGS) entry which is preliminary data.</text>
</comment>
<protein>
    <recommendedName>
        <fullName evidence="2">Pyridoxal phosphate homeostasis protein</fullName>
        <shortName evidence="2">PLP homeostasis protein</shortName>
    </recommendedName>
</protein>
<comment type="function">
    <text evidence="2">Pyridoxal 5'-phosphate (PLP)-binding protein, which is involved in PLP homeostasis.</text>
</comment>
<dbReference type="NCBIfam" id="TIGR00044">
    <property type="entry name" value="YggS family pyridoxal phosphate-dependent enzyme"/>
    <property type="match status" value="1"/>
</dbReference>
<organism evidence="5 6">
    <name type="scientific">Ornithinibacter aureus</name>
    <dbReference type="NCBI Taxonomy" id="622664"/>
    <lineage>
        <taxon>Bacteria</taxon>
        <taxon>Bacillati</taxon>
        <taxon>Actinomycetota</taxon>
        <taxon>Actinomycetes</taxon>
        <taxon>Micrococcales</taxon>
        <taxon>Intrasporangiaceae</taxon>
        <taxon>Ornithinibacter</taxon>
    </lineage>
</organism>
<dbReference type="HAMAP" id="MF_02087">
    <property type="entry name" value="PLP_homeostasis"/>
    <property type="match status" value="1"/>
</dbReference>
<dbReference type="RefSeq" id="WP_246196770.1">
    <property type="nucleotide sequence ID" value="NZ_BAABFX010000033.1"/>
</dbReference>
<name>A0ABP8K1I9_9MICO</name>
<dbReference type="Proteomes" id="UP001500390">
    <property type="component" value="Unassembled WGS sequence"/>
</dbReference>
<evidence type="ECO:0000256" key="3">
    <source>
        <dbReference type="RuleBase" id="RU004514"/>
    </source>
</evidence>
<feature type="modified residue" description="N6-(pyridoxal phosphate)lysine" evidence="2">
    <location>
        <position position="56"/>
    </location>
</feature>
<evidence type="ECO:0000256" key="1">
    <source>
        <dbReference type="ARBA" id="ARBA00022898"/>
    </source>
</evidence>
<evidence type="ECO:0000259" key="4">
    <source>
        <dbReference type="Pfam" id="PF01168"/>
    </source>
</evidence>
<dbReference type="PANTHER" id="PTHR10146">
    <property type="entry name" value="PROLINE SYNTHETASE CO-TRANSCRIBED BACTERIAL HOMOLOG PROTEIN"/>
    <property type="match status" value="1"/>
</dbReference>
<dbReference type="SUPFAM" id="SSF51419">
    <property type="entry name" value="PLP-binding barrel"/>
    <property type="match status" value="1"/>
</dbReference>
<feature type="domain" description="Alanine racemase N-terminal" evidence="4">
    <location>
        <begin position="28"/>
        <end position="243"/>
    </location>
</feature>
<dbReference type="PANTHER" id="PTHR10146:SF14">
    <property type="entry name" value="PYRIDOXAL PHOSPHATE HOMEOSTASIS PROTEIN"/>
    <property type="match status" value="1"/>
</dbReference>
<keyword evidence="1 2" id="KW-0663">Pyridoxal phosphate</keyword>
<evidence type="ECO:0000313" key="6">
    <source>
        <dbReference type="Proteomes" id="UP001500390"/>
    </source>
</evidence>
<dbReference type="EMBL" id="BAABFX010000033">
    <property type="protein sequence ID" value="GAA4399184.1"/>
    <property type="molecule type" value="Genomic_DNA"/>
</dbReference>
<proteinExistence type="inferred from homology"/>
<dbReference type="Pfam" id="PF01168">
    <property type="entry name" value="Ala_racemase_N"/>
    <property type="match status" value="1"/>
</dbReference>
<dbReference type="Gene3D" id="3.20.20.10">
    <property type="entry name" value="Alanine racemase"/>
    <property type="match status" value="1"/>
</dbReference>
<dbReference type="InterPro" id="IPR011078">
    <property type="entry name" value="PyrdxlP_homeostasis"/>
</dbReference>
<accession>A0ABP8K1I9</accession>
<dbReference type="InterPro" id="IPR029066">
    <property type="entry name" value="PLP-binding_barrel"/>
</dbReference>
<evidence type="ECO:0000256" key="2">
    <source>
        <dbReference type="HAMAP-Rule" id="MF_02087"/>
    </source>
</evidence>
<reference evidence="6" key="1">
    <citation type="journal article" date="2019" name="Int. J. Syst. Evol. Microbiol.">
        <title>The Global Catalogue of Microorganisms (GCM) 10K type strain sequencing project: providing services to taxonomists for standard genome sequencing and annotation.</title>
        <authorList>
            <consortium name="The Broad Institute Genomics Platform"/>
            <consortium name="The Broad Institute Genome Sequencing Center for Infectious Disease"/>
            <person name="Wu L."/>
            <person name="Ma J."/>
        </authorList>
    </citation>
    <scope>NUCLEOTIDE SEQUENCE [LARGE SCALE GENOMIC DNA]</scope>
    <source>
        <strain evidence="6">JCM 17738</strain>
    </source>
</reference>
<dbReference type="InterPro" id="IPR001608">
    <property type="entry name" value="Ala_racemase_N"/>
</dbReference>
<comment type="similarity">
    <text evidence="2 3">Belongs to the pyridoxal phosphate-binding protein YggS/PROSC family.</text>
</comment>
<keyword evidence="6" id="KW-1185">Reference proteome</keyword>
<evidence type="ECO:0000313" key="5">
    <source>
        <dbReference type="EMBL" id="GAA4399184.1"/>
    </source>
</evidence>
<dbReference type="CDD" id="cd00635">
    <property type="entry name" value="PLPDE_III_YBL036c_like"/>
    <property type="match status" value="1"/>
</dbReference>